<evidence type="ECO:0008006" key="3">
    <source>
        <dbReference type="Google" id="ProtNLM"/>
    </source>
</evidence>
<dbReference type="AlphaFoldDB" id="A0A8H6W840"/>
<accession>A0A8H6W840</accession>
<dbReference type="RefSeq" id="XP_037222749.1">
    <property type="nucleotide sequence ID" value="XM_037359864.1"/>
</dbReference>
<dbReference type="PANTHER" id="PTHR38926">
    <property type="entry name" value="F-BOX DOMAIN CONTAINING PROTEIN, EXPRESSED"/>
    <property type="match status" value="1"/>
</dbReference>
<gene>
    <name evidence="1" type="ORF">MIND_00300200</name>
</gene>
<dbReference type="PANTHER" id="PTHR38926:SF72">
    <property type="entry name" value="IM:7136021-RELATED"/>
    <property type="match status" value="1"/>
</dbReference>
<dbReference type="InterPro" id="IPR032675">
    <property type="entry name" value="LRR_dom_sf"/>
</dbReference>
<keyword evidence="2" id="KW-1185">Reference proteome</keyword>
<sequence length="482" mass="54555">MSMSSRPAPFPGPHLPYELLVQIFTSCLPLHRRIEPDPKTAPMVLTQVCATWRDLALSMPELWRAIRLYLHETNSDTMVALLELWLSRSAQLTVSLCIRSYVSGPIPSGLQAALASCSLRWERIELDFRLHLSHGIPRIRGPFPCLRALAIRVDEEDYPALLCASHSGCVDFPLLSALGLCDERSLTKDPDLRLPSSLVALSLNRHDELFEPWDACLALVHCFPHLRHLTLSHIPPYFEQDKCVGTITRLSRLETLHLQGDPHFLNFLVIPSLKSFQCLVMRDDQAAPVTAFLIRSGCKLEYFSIALDFMLTSSCAGCIHAIPPTSLRVLEVIFRAKRRQHDPALDPLAHLSFLNLAALFPHLQVLRVFDEDETGQGQRLYSPFLAKLHGRLYPSLRRAEYHTGRPTPHNIALAELDSRVAESLMRNGLNLRLSNVGQRWPWAWTHDDDDSDTDYAPIPLGGEDRWFKATTLRVFRPFSCDS</sequence>
<dbReference type="Gene3D" id="3.80.10.10">
    <property type="entry name" value="Ribonuclease Inhibitor"/>
    <property type="match status" value="1"/>
</dbReference>
<protein>
    <recommendedName>
        <fullName evidence="3">F-box domain-containing protein</fullName>
    </recommendedName>
</protein>
<organism evidence="1 2">
    <name type="scientific">Mycena indigotica</name>
    <dbReference type="NCBI Taxonomy" id="2126181"/>
    <lineage>
        <taxon>Eukaryota</taxon>
        <taxon>Fungi</taxon>
        <taxon>Dikarya</taxon>
        <taxon>Basidiomycota</taxon>
        <taxon>Agaricomycotina</taxon>
        <taxon>Agaricomycetes</taxon>
        <taxon>Agaricomycetidae</taxon>
        <taxon>Agaricales</taxon>
        <taxon>Marasmiineae</taxon>
        <taxon>Mycenaceae</taxon>
        <taxon>Mycena</taxon>
    </lineage>
</organism>
<comment type="caution">
    <text evidence="1">The sequence shown here is derived from an EMBL/GenBank/DDBJ whole genome shotgun (WGS) entry which is preliminary data.</text>
</comment>
<dbReference type="Proteomes" id="UP000636479">
    <property type="component" value="Unassembled WGS sequence"/>
</dbReference>
<proteinExistence type="predicted"/>
<dbReference type="OrthoDB" id="2269034at2759"/>
<reference evidence="1" key="1">
    <citation type="submission" date="2020-05" db="EMBL/GenBank/DDBJ databases">
        <title>Mycena genomes resolve the evolution of fungal bioluminescence.</title>
        <authorList>
            <person name="Tsai I.J."/>
        </authorList>
    </citation>
    <scope>NUCLEOTIDE SEQUENCE</scope>
    <source>
        <strain evidence="1">171206Taipei</strain>
    </source>
</reference>
<evidence type="ECO:0000313" key="2">
    <source>
        <dbReference type="Proteomes" id="UP000636479"/>
    </source>
</evidence>
<evidence type="ECO:0000313" key="1">
    <source>
        <dbReference type="EMBL" id="KAF7309299.1"/>
    </source>
</evidence>
<name>A0A8H6W840_9AGAR</name>
<dbReference type="GeneID" id="59342380"/>
<dbReference type="EMBL" id="JACAZF010000003">
    <property type="protein sequence ID" value="KAF7309299.1"/>
    <property type="molecule type" value="Genomic_DNA"/>
</dbReference>
<dbReference type="Gene3D" id="1.20.1280.50">
    <property type="match status" value="1"/>
</dbReference>
<dbReference type="SUPFAM" id="SSF52047">
    <property type="entry name" value="RNI-like"/>
    <property type="match status" value="1"/>
</dbReference>